<dbReference type="AlphaFoldDB" id="A0A815WTH7"/>
<gene>
    <name evidence="2" type="ORF">GIL414_LOCUS71769</name>
    <name evidence="1" type="ORF">KQP761_LOCUS17381</name>
</gene>
<dbReference type="Proteomes" id="UP000663834">
    <property type="component" value="Unassembled WGS sequence"/>
</dbReference>
<protein>
    <submittedName>
        <fullName evidence="1">Uncharacterized protein</fullName>
    </submittedName>
</protein>
<name>A0A815WTH7_9BILA</name>
<dbReference type="Proteomes" id="UP000681720">
    <property type="component" value="Unassembled WGS sequence"/>
</dbReference>
<dbReference type="EMBL" id="CAJOBJ010334969">
    <property type="protein sequence ID" value="CAF5187728.1"/>
    <property type="molecule type" value="Genomic_DNA"/>
</dbReference>
<reference evidence="1" key="1">
    <citation type="submission" date="2021-02" db="EMBL/GenBank/DDBJ databases">
        <authorList>
            <person name="Nowell W R."/>
        </authorList>
    </citation>
    <scope>NUCLEOTIDE SEQUENCE</scope>
</reference>
<organism evidence="1 3">
    <name type="scientific">Rotaria magnacalcarata</name>
    <dbReference type="NCBI Taxonomy" id="392030"/>
    <lineage>
        <taxon>Eukaryota</taxon>
        <taxon>Metazoa</taxon>
        <taxon>Spiralia</taxon>
        <taxon>Gnathifera</taxon>
        <taxon>Rotifera</taxon>
        <taxon>Eurotatoria</taxon>
        <taxon>Bdelloidea</taxon>
        <taxon>Philodinida</taxon>
        <taxon>Philodinidae</taxon>
        <taxon>Rotaria</taxon>
    </lineage>
</organism>
<evidence type="ECO:0000313" key="1">
    <source>
        <dbReference type="EMBL" id="CAF1547322.1"/>
    </source>
</evidence>
<feature type="non-terminal residue" evidence="1">
    <location>
        <position position="69"/>
    </location>
</feature>
<accession>A0A815WTH7</accession>
<evidence type="ECO:0000313" key="2">
    <source>
        <dbReference type="EMBL" id="CAF5187728.1"/>
    </source>
</evidence>
<proteinExistence type="predicted"/>
<sequence>MTNDDILTLGLGNTGGGIEMSSACVFYIFIPRKPTASIKIPWTRPDKIPIINLKWDELQLINYADYVFD</sequence>
<evidence type="ECO:0000313" key="3">
    <source>
        <dbReference type="Proteomes" id="UP000663834"/>
    </source>
</evidence>
<comment type="caution">
    <text evidence="1">The sequence shown here is derived from an EMBL/GenBank/DDBJ whole genome shotgun (WGS) entry which is preliminary data.</text>
</comment>
<dbReference type="EMBL" id="CAJNOW010008799">
    <property type="protein sequence ID" value="CAF1547322.1"/>
    <property type="molecule type" value="Genomic_DNA"/>
</dbReference>